<sequence>MISLTTPTPSPAQPQPSAPPPQAPAHTQTQAEPQAPAAPPAARPRPLPPFGQEVPGYGRSCLFCGSVPAVQATVRGHQGMVVMMRFLKVRAPFCRRCGIATHRKMVSDSLVQGWWSPASMLLNPLTLLVNLFQRWRISRLPEPVPGAPGTPADPGRPILLRPTALGLLIPVLLIGAGWLVLHNDPEFAEVGDCVHSNGEVLFPDVTVVDCGSAEAQFEVVGRFDNTTDTGGCAAYPRTVATLQAERGSTKYVLCLASNDNT</sequence>
<organism evidence="2 3">
    <name type="scientific">Actinacidiphila glaucinigra</name>
    <dbReference type="NCBI Taxonomy" id="235986"/>
    <lineage>
        <taxon>Bacteria</taxon>
        <taxon>Bacillati</taxon>
        <taxon>Actinomycetota</taxon>
        <taxon>Actinomycetes</taxon>
        <taxon>Kitasatosporales</taxon>
        <taxon>Streptomycetaceae</taxon>
        <taxon>Actinacidiphila</taxon>
    </lineage>
</organism>
<accession>A0A239BV02</accession>
<evidence type="ECO:0000313" key="2">
    <source>
        <dbReference type="EMBL" id="SNS11248.1"/>
    </source>
</evidence>
<protein>
    <recommendedName>
        <fullName evidence="4">Toxin-antitoxin system, toxin component</fullName>
    </recommendedName>
</protein>
<dbReference type="Proteomes" id="UP000198280">
    <property type="component" value="Unassembled WGS sequence"/>
</dbReference>
<gene>
    <name evidence="2" type="ORF">SAMN05216252_103186</name>
</gene>
<feature type="compositionally biased region" description="Low complexity" evidence="1">
    <location>
        <begin position="24"/>
        <end position="35"/>
    </location>
</feature>
<keyword evidence="3" id="KW-1185">Reference proteome</keyword>
<evidence type="ECO:0000313" key="3">
    <source>
        <dbReference type="Proteomes" id="UP000198280"/>
    </source>
</evidence>
<reference evidence="2 3" key="1">
    <citation type="submission" date="2017-06" db="EMBL/GenBank/DDBJ databases">
        <authorList>
            <person name="Kim H.J."/>
            <person name="Triplett B.A."/>
        </authorList>
    </citation>
    <scope>NUCLEOTIDE SEQUENCE [LARGE SCALE GENOMIC DNA]</scope>
    <source>
        <strain evidence="2 3">CGMCC 4.1858</strain>
    </source>
</reference>
<evidence type="ECO:0008006" key="4">
    <source>
        <dbReference type="Google" id="ProtNLM"/>
    </source>
</evidence>
<name>A0A239BV02_9ACTN</name>
<feature type="region of interest" description="Disordered" evidence="1">
    <location>
        <begin position="1"/>
        <end position="50"/>
    </location>
</feature>
<dbReference type="EMBL" id="FZOF01000003">
    <property type="protein sequence ID" value="SNS11248.1"/>
    <property type="molecule type" value="Genomic_DNA"/>
</dbReference>
<feature type="compositionally biased region" description="Pro residues" evidence="1">
    <location>
        <begin position="8"/>
        <end position="23"/>
    </location>
</feature>
<dbReference type="AlphaFoldDB" id="A0A239BV02"/>
<proteinExistence type="predicted"/>
<feature type="compositionally biased region" description="Pro residues" evidence="1">
    <location>
        <begin position="36"/>
        <end position="49"/>
    </location>
</feature>
<evidence type="ECO:0000256" key="1">
    <source>
        <dbReference type="SAM" id="MobiDB-lite"/>
    </source>
</evidence>